<evidence type="ECO:0000256" key="7">
    <source>
        <dbReference type="ARBA" id="ARBA00023065"/>
    </source>
</evidence>
<feature type="transmembrane region" description="Helical" evidence="11">
    <location>
        <begin position="100"/>
        <end position="124"/>
    </location>
</feature>
<dbReference type="GO" id="GO:0015297">
    <property type="term" value="F:antiporter activity"/>
    <property type="evidence" value="ECO:0007669"/>
    <property type="project" value="UniProtKB-KW"/>
</dbReference>
<keyword evidence="2" id="KW-0813">Transport</keyword>
<gene>
    <name evidence="12" type="primary">norM_2</name>
    <name evidence="12" type="ORF">Pan189_40140</name>
</gene>
<feature type="transmembrane region" description="Helical" evidence="11">
    <location>
        <begin position="59"/>
        <end position="80"/>
    </location>
</feature>
<keyword evidence="6 11" id="KW-1133">Transmembrane helix</keyword>
<dbReference type="Pfam" id="PF01554">
    <property type="entry name" value="MatE"/>
    <property type="match status" value="2"/>
</dbReference>
<dbReference type="Proteomes" id="UP000317318">
    <property type="component" value="Chromosome"/>
</dbReference>
<keyword evidence="13" id="KW-1185">Reference proteome</keyword>
<evidence type="ECO:0000256" key="5">
    <source>
        <dbReference type="ARBA" id="ARBA00022692"/>
    </source>
</evidence>
<sequence>MSSESSAFRAAEAGTLRELFRVAVPLVLSSGSLSLAHVIDRIMLTWHSPDALAASTPAGMLHWTMMSLFIGTATTVNTFVAQYDGAGDRRRASEATWQGVYLALLAGLPLLIAVPLAPYVFAWADHAPEVQRLENAYFSVLCFGAVPMTLATALSGYYSGIGATRIVLLVNVILSIANLAFDAVLIFGLGPFPELGIRGAAVATIISYLIAVGLYLALLLRRTERMDYQFWNCWKFDPELFRRLLRYGFPTGVNYLADTAGFTLFLILLGRLGPVAQQATNLSFNVNGLVFVPLMGVSTAVSTIVGRRIGEGRPGLAVRSTWLAFGCAMVWNVVFMAIILLVPDVVISLYAAGSTPEEFAPVRETAIVLLRYVAVFLTFDAMSVVFSGAIRGAGDTRFAMAWSLVTCWSLMVLPVLAADWYGNLSLHFCWSAVIAYISICGVGMLWRFLGGRWQTMRVTEDREVVLTVWDEREDPSETNDRGAYPDAIPTSSNAS</sequence>
<evidence type="ECO:0000313" key="13">
    <source>
        <dbReference type="Proteomes" id="UP000317318"/>
    </source>
</evidence>
<feature type="transmembrane region" description="Helical" evidence="11">
    <location>
        <begin position="366"/>
        <end position="386"/>
    </location>
</feature>
<name>A0A517R6W6_9PLAN</name>
<dbReference type="InterPro" id="IPR050222">
    <property type="entry name" value="MATE_MdtK"/>
</dbReference>
<accession>A0A517R6W6</accession>
<dbReference type="PIRSF" id="PIRSF006603">
    <property type="entry name" value="DinF"/>
    <property type="match status" value="1"/>
</dbReference>
<keyword evidence="4" id="KW-1003">Cell membrane</keyword>
<dbReference type="GO" id="GO:0042910">
    <property type="term" value="F:xenobiotic transmembrane transporter activity"/>
    <property type="evidence" value="ECO:0007669"/>
    <property type="project" value="InterPro"/>
</dbReference>
<evidence type="ECO:0000256" key="6">
    <source>
        <dbReference type="ARBA" id="ARBA00022989"/>
    </source>
</evidence>
<evidence type="ECO:0000256" key="11">
    <source>
        <dbReference type="SAM" id="Phobius"/>
    </source>
</evidence>
<evidence type="ECO:0000256" key="9">
    <source>
        <dbReference type="ARBA" id="ARBA00031636"/>
    </source>
</evidence>
<feature type="transmembrane region" description="Helical" evidence="11">
    <location>
        <begin position="322"/>
        <end position="346"/>
    </location>
</feature>
<feature type="transmembrane region" description="Helical" evidence="11">
    <location>
        <begin position="20"/>
        <end position="39"/>
    </location>
</feature>
<dbReference type="PANTHER" id="PTHR43298:SF2">
    <property type="entry name" value="FMN_FAD EXPORTER YEEO-RELATED"/>
    <property type="match status" value="1"/>
</dbReference>
<evidence type="ECO:0000256" key="4">
    <source>
        <dbReference type="ARBA" id="ARBA00022475"/>
    </source>
</evidence>
<feature type="transmembrane region" description="Helical" evidence="11">
    <location>
        <begin position="424"/>
        <end position="449"/>
    </location>
</feature>
<protein>
    <recommendedName>
        <fullName evidence="9">Multidrug-efflux transporter</fullName>
    </recommendedName>
</protein>
<dbReference type="AlphaFoldDB" id="A0A517R6W6"/>
<feature type="transmembrane region" description="Helical" evidence="11">
    <location>
        <begin position="290"/>
        <end position="310"/>
    </location>
</feature>
<dbReference type="InterPro" id="IPR002528">
    <property type="entry name" value="MATE_fam"/>
</dbReference>
<feature type="transmembrane region" description="Helical" evidence="11">
    <location>
        <begin position="398"/>
        <end position="418"/>
    </location>
</feature>
<evidence type="ECO:0000256" key="3">
    <source>
        <dbReference type="ARBA" id="ARBA00022449"/>
    </source>
</evidence>
<feature type="transmembrane region" description="Helical" evidence="11">
    <location>
        <begin position="136"/>
        <end position="154"/>
    </location>
</feature>
<keyword evidence="3" id="KW-0050">Antiport</keyword>
<keyword evidence="7" id="KW-0406">Ion transport</keyword>
<dbReference type="RefSeq" id="WP_145365732.1">
    <property type="nucleotide sequence ID" value="NZ_CP036268.1"/>
</dbReference>
<proteinExistence type="predicted"/>
<dbReference type="CDD" id="cd13133">
    <property type="entry name" value="MATE_like_7"/>
    <property type="match status" value="1"/>
</dbReference>
<comment type="subcellular location">
    <subcellularLocation>
        <location evidence="1">Cell membrane</location>
        <topology evidence="1">Multi-pass membrane protein</topology>
    </subcellularLocation>
</comment>
<dbReference type="EMBL" id="CP036268">
    <property type="protein sequence ID" value="QDT39605.1"/>
    <property type="molecule type" value="Genomic_DNA"/>
</dbReference>
<keyword evidence="5 11" id="KW-0812">Transmembrane</keyword>
<dbReference type="InterPro" id="IPR048279">
    <property type="entry name" value="MdtK-like"/>
</dbReference>
<evidence type="ECO:0000256" key="8">
    <source>
        <dbReference type="ARBA" id="ARBA00023136"/>
    </source>
</evidence>
<dbReference type="GO" id="GO:0005886">
    <property type="term" value="C:plasma membrane"/>
    <property type="evidence" value="ECO:0007669"/>
    <property type="project" value="UniProtKB-SubCell"/>
</dbReference>
<feature type="transmembrane region" description="Helical" evidence="11">
    <location>
        <begin position="195"/>
        <end position="220"/>
    </location>
</feature>
<feature type="region of interest" description="Disordered" evidence="10">
    <location>
        <begin position="473"/>
        <end position="495"/>
    </location>
</feature>
<dbReference type="PANTHER" id="PTHR43298">
    <property type="entry name" value="MULTIDRUG RESISTANCE PROTEIN NORM-RELATED"/>
    <property type="match status" value="1"/>
</dbReference>
<dbReference type="OrthoDB" id="9805232at2"/>
<dbReference type="NCBIfam" id="TIGR00797">
    <property type="entry name" value="matE"/>
    <property type="match status" value="1"/>
</dbReference>
<evidence type="ECO:0000256" key="2">
    <source>
        <dbReference type="ARBA" id="ARBA00022448"/>
    </source>
</evidence>
<reference evidence="12 13" key="1">
    <citation type="submission" date="2019-02" db="EMBL/GenBank/DDBJ databases">
        <title>Deep-cultivation of Planctomycetes and their phenomic and genomic characterization uncovers novel biology.</title>
        <authorList>
            <person name="Wiegand S."/>
            <person name="Jogler M."/>
            <person name="Boedeker C."/>
            <person name="Pinto D."/>
            <person name="Vollmers J."/>
            <person name="Rivas-Marin E."/>
            <person name="Kohn T."/>
            <person name="Peeters S.H."/>
            <person name="Heuer A."/>
            <person name="Rast P."/>
            <person name="Oberbeckmann S."/>
            <person name="Bunk B."/>
            <person name="Jeske O."/>
            <person name="Meyerdierks A."/>
            <person name="Storesund J.E."/>
            <person name="Kallscheuer N."/>
            <person name="Luecker S."/>
            <person name="Lage O.M."/>
            <person name="Pohl T."/>
            <person name="Merkel B.J."/>
            <person name="Hornburger P."/>
            <person name="Mueller R.-W."/>
            <person name="Bruemmer F."/>
            <person name="Labrenz M."/>
            <person name="Spormann A.M."/>
            <person name="Op den Camp H."/>
            <person name="Overmann J."/>
            <person name="Amann R."/>
            <person name="Jetten M.S.M."/>
            <person name="Mascher T."/>
            <person name="Medema M.H."/>
            <person name="Devos D.P."/>
            <person name="Kaster A.-K."/>
            <person name="Ovreas L."/>
            <person name="Rohde M."/>
            <person name="Galperin M.Y."/>
            <person name="Jogler C."/>
        </authorList>
    </citation>
    <scope>NUCLEOTIDE SEQUENCE [LARGE SCALE GENOMIC DNA]</scope>
    <source>
        <strain evidence="12 13">Pan189</strain>
    </source>
</reference>
<evidence type="ECO:0000313" key="12">
    <source>
        <dbReference type="EMBL" id="QDT39605.1"/>
    </source>
</evidence>
<dbReference type="GO" id="GO:0006811">
    <property type="term" value="P:monoatomic ion transport"/>
    <property type="evidence" value="ECO:0007669"/>
    <property type="project" value="UniProtKB-KW"/>
</dbReference>
<feature type="transmembrane region" description="Helical" evidence="11">
    <location>
        <begin position="252"/>
        <end position="270"/>
    </location>
</feature>
<organism evidence="12 13">
    <name type="scientific">Stratiformator vulcanicus</name>
    <dbReference type="NCBI Taxonomy" id="2527980"/>
    <lineage>
        <taxon>Bacteria</taxon>
        <taxon>Pseudomonadati</taxon>
        <taxon>Planctomycetota</taxon>
        <taxon>Planctomycetia</taxon>
        <taxon>Planctomycetales</taxon>
        <taxon>Planctomycetaceae</taxon>
        <taxon>Stratiformator</taxon>
    </lineage>
</organism>
<evidence type="ECO:0000256" key="1">
    <source>
        <dbReference type="ARBA" id="ARBA00004651"/>
    </source>
</evidence>
<dbReference type="KEGG" id="svp:Pan189_40140"/>
<keyword evidence="8 11" id="KW-0472">Membrane</keyword>
<feature type="transmembrane region" description="Helical" evidence="11">
    <location>
        <begin position="166"/>
        <end position="189"/>
    </location>
</feature>
<evidence type="ECO:0000256" key="10">
    <source>
        <dbReference type="SAM" id="MobiDB-lite"/>
    </source>
</evidence>